<proteinExistence type="predicted"/>
<feature type="non-terminal residue" evidence="1">
    <location>
        <position position="1"/>
    </location>
</feature>
<evidence type="ECO:0000313" key="1">
    <source>
        <dbReference type="EMBL" id="GFD55442.1"/>
    </source>
</evidence>
<comment type="caution">
    <text evidence="1">The sequence shown here is derived from an EMBL/GenBank/DDBJ whole genome shotgun (WGS) entry which is preliminary data.</text>
</comment>
<gene>
    <name evidence="1" type="ORF">Tci_927411</name>
</gene>
<organism evidence="1">
    <name type="scientific">Tanacetum cinerariifolium</name>
    <name type="common">Dalmatian daisy</name>
    <name type="synonym">Chrysanthemum cinerariifolium</name>
    <dbReference type="NCBI Taxonomy" id="118510"/>
    <lineage>
        <taxon>Eukaryota</taxon>
        <taxon>Viridiplantae</taxon>
        <taxon>Streptophyta</taxon>
        <taxon>Embryophyta</taxon>
        <taxon>Tracheophyta</taxon>
        <taxon>Spermatophyta</taxon>
        <taxon>Magnoliopsida</taxon>
        <taxon>eudicotyledons</taxon>
        <taxon>Gunneridae</taxon>
        <taxon>Pentapetalae</taxon>
        <taxon>asterids</taxon>
        <taxon>campanulids</taxon>
        <taxon>Asterales</taxon>
        <taxon>Asteraceae</taxon>
        <taxon>Asteroideae</taxon>
        <taxon>Anthemideae</taxon>
        <taxon>Anthemidinae</taxon>
        <taxon>Tanacetum</taxon>
    </lineage>
</organism>
<name>A0A699X5S7_TANCI</name>
<feature type="non-terminal residue" evidence="1">
    <location>
        <position position="94"/>
    </location>
</feature>
<protein>
    <submittedName>
        <fullName evidence="1">Uncharacterized protein</fullName>
    </submittedName>
</protein>
<dbReference type="AlphaFoldDB" id="A0A699X5S7"/>
<reference evidence="1" key="1">
    <citation type="journal article" date="2019" name="Sci. Rep.">
        <title>Draft genome of Tanacetum cinerariifolium, the natural source of mosquito coil.</title>
        <authorList>
            <person name="Yamashiro T."/>
            <person name="Shiraishi A."/>
            <person name="Satake H."/>
            <person name="Nakayama K."/>
        </authorList>
    </citation>
    <scope>NUCLEOTIDE SEQUENCE</scope>
</reference>
<dbReference type="EMBL" id="BKCJ011818046">
    <property type="protein sequence ID" value="GFD55442.1"/>
    <property type="molecule type" value="Genomic_DNA"/>
</dbReference>
<sequence>EALNTVLARTEDRWYQSSGKMITKRPSPEWAEVVQACEGLISFDAVLCRGPRHDPSKAHVREGAASSMPHPASFLRPTIATVALGPSGCETCHS</sequence>
<accession>A0A699X5S7</accession>